<dbReference type="Pfam" id="PF00482">
    <property type="entry name" value="T2SSF"/>
    <property type="match status" value="1"/>
</dbReference>
<protein>
    <submittedName>
        <fullName evidence="8">Flp pilus assembly protein TadB</fullName>
    </submittedName>
</protein>
<evidence type="ECO:0000256" key="1">
    <source>
        <dbReference type="ARBA" id="ARBA00004651"/>
    </source>
</evidence>
<evidence type="ECO:0000256" key="4">
    <source>
        <dbReference type="ARBA" id="ARBA00022989"/>
    </source>
</evidence>
<keyword evidence="4 6" id="KW-1133">Transmembrane helix</keyword>
<dbReference type="Proteomes" id="UP000019146">
    <property type="component" value="Chromosome 2"/>
</dbReference>
<evidence type="ECO:0000256" key="2">
    <source>
        <dbReference type="ARBA" id="ARBA00022475"/>
    </source>
</evidence>
<organism evidence="8 9">
    <name type="scientific">Paraburkholderia caribensis MBA4</name>
    <dbReference type="NCBI Taxonomy" id="1323664"/>
    <lineage>
        <taxon>Bacteria</taxon>
        <taxon>Pseudomonadati</taxon>
        <taxon>Pseudomonadota</taxon>
        <taxon>Betaproteobacteria</taxon>
        <taxon>Burkholderiales</taxon>
        <taxon>Burkholderiaceae</taxon>
        <taxon>Paraburkholderia</taxon>
    </lineage>
</organism>
<feature type="transmembrane region" description="Helical" evidence="6">
    <location>
        <begin position="299"/>
        <end position="318"/>
    </location>
</feature>
<comment type="subcellular location">
    <subcellularLocation>
        <location evidence="1">Cell membrane</location>
        <topology evidence="1">Multi-pass membrane protein</topology>
    </subcellularLocation>
</comment>
<feature type="transmembrane region" description="Helical" evidence="6">
    <location>
        <begin position="267"/>
        <end position="287"/>
    </location>
</feature>
<feature type="transmembrane region" description="Helical" evidence="6">
    <location>
        <begin position="6"/>
        <end position="27"/>
    </location>
</feature>
<dbReference type="RefSeq" id="WP_035988027.1">
    <property type="nucleotide sequence ID" value="NZ_CP012747.1"/>
</dbReference>
<gene>
    <name evidence="8" type="ORF">K788_0005781</name>
</gene>
<name>A0A0P0REJ5_9BURK</name>
<dbReference type="GO" id="GO:0005886">
    <property type="term" value="C:plasma membrane"/>
    <property type="evidence" value="ECO:0007669"/>
    <property type="project" value="UniProtKB-SubCell"/>
</dbReference>
<proteinExistence type="predicted"/>
<evidence type="ECO:0000256" key="5">
    <source>
        <dbReference type="ARBA" id="ARBA00023136"/>
    </source>
</evidence>
<feature type="domain" description="Type II secretion system protein GspF" evidence="7">
    <location>
        <begin position="159"/>
        <end position="283"/>
    </location>
</feature>
<reference evidence="8 9" key="1">
    <citation type="journal article" date="2014" name="Genome Announc.">
        <title>Draft Genome Sequence of the Haloacid-Degrading Burkholderia caribensis Strain MBA4.</title>
        <authorList>
            <person name="Pan Y."/>
            <person name="Kong K.F."/>
            <person name="Tsang J.S."/>
        </authorList>
    </citation>
    <scope>NUCLEOTIDE SEQUENCE [LARGE SCALE GENOMIC DNA]</scope>
    <source>
        <strain evidence="8 9">MBA4</strain>
    </source>
</reference>
<evidence type="ECO:0000256" key="3">
    <source>
        <dbReference type="ARBA" id="ARBA00022692"/>
    </source>
</evidence>
<keyword evidence="5 6" id="KW-0472">Membrane</keyword>
<dbReference type="AlphaFoldDB" id="A0A0P0REJ5"/>
<feature type="transmembrane region" description="Helical" evidence="6">
    <location>
        <begin position="99"/>
        <end position="117"/>
    </location>
</feature>
<sequence length="326" mass="35663">MDTTLLAFAVLGFVAIVLLIESAYLYWNSRHGPVVKRTDARIRAMSAGGHVGGEQMSILKQRLLSESPTLTRVLMRVPRVHRLDLYLQQSGLTWSVGRFAGYTVAFGFAGLVFGVGAMHLPFAISPVVAGAAALLPFVYLRGKRAKRIVQLERQLPDAADLIARALRAGHSFPAALGMVGDELPNPLGGEFRIAFDEINYGVSMNDALMNLVSRVPVDDVRYFVIAVLIQREAGGNLAEILGNIAGIIRERLKLLGKVRVLSAEGRLSAWILGLLPFVVIAALSVLNPDYCKVFWEDPTGQRIAGLGLGMMFFGILWLRKTVRIRV</sequence>
<keyword evidence="3 6" id="KW-0812">Transmembrane</keyword>
<dbReference type="GeneID" id="69970573"/>
<keyword evidence="2" id="KW-1003">Cell membrane</keyword>
<evidence type="ECO:0000313" key="8">
    <source>
        <dbReference type="EMBL" id="ALL66631.1"/>
    </source>
</evidence>
<dbReference type="InterPro" id="IPR018076">
    <property type="entry name" value="T2SS_GspF_dom"/>
</dbReference>
<accession>A0A0P0REJ5</accession>
<dbReference type="KEGG" id="bcai:K788_0005781"/>
<dbReference type="InterPro" id="IPR042094">
    <property type="entry name" value="T2SS_GspF_sf"/>
</dbReference>
<feature type="transmembrane region" description="Helical" evidence="6">
    <location>
        <begin position="123"/>
        <end position="140"/>
    </location>
</feature>
<evidence type="ECO:0000313" key="9">
    <source>
        <dbReference type="Proteomes" id="UP000019146"/>
    </source>
</evidence>
<dbReference type="PANTHER" id="PTHR35007:SF1">
    <property type="entry name" value="PILUS ASSEMBLY PROTEIN"/>
    <property type="match status" value="1"/>
</dbReference>
<evidence type="ECO:0000256" key="6">
    <source>
        <dbReference type="SAM" id="Phobius"/>
    </source>
</evidence>
<dbReference type="PANTHER" id="PTHR35007">
    <property type="entry name" value="INTEGRAL MEMBRANE PROTEIN-RELATED"/>
    <property type="match status" value="1"/>
</dbReference>
<evidence type="ECO:0000259" key="7">
    <source>
        <dbReference type="Pfam" id="PF00482"/>
    </source>
</evidence>
<dbReference type="EMBL" id="CP012747">
    <property type="protein sequence ID" value="ALL66631.1"/>
    <property type="molecule type" value="Genomic_DNA"/>
</dbReference>
<dbReference type="Gene3D" id="1.20.81.30">
    <property type="entry name" value="Type II secretion system (T2SS), domain F"/>
    <property type="match status" value="1"/>
</dbReference>